<feature type="transmembrane region" description="Helical" evidence="6">
    <location>
        <begin position="130"/>
        <end position="150"/>
    </location>
</feature>
<accession>A0ABM1F6X7</accession>
<dbReference type="GeneID" id="106820170"/>
<keyword evidence="3 6" id="KW-1133">Transmembrane helix</keyword>
<dbReference type="RefSeq" id="XP_014680198.1">
    <property type="nucleotide sequence ID" value="XM_014824712.1"/>
</dbReference>
<proteinExistence type="predicted"/>
<evidence type="ECO:0000259" key="7">
    <source>
        <dbReference type="PROSITE" id="PS51225"/>
    </source>
</evidence>
<evidence type="ECO:0000256" key="4">
    <source>
        <dbReference type="ARBA" id="ARBA00023136"/>
    </source>
</evidence>
<dbReference type="Pfam" id="PF01284">
    <property type="entry name" value="MARVEL"/>
    <property type="match status" value="1"/>
</dbReference>
<comment type="subcellular location">
    <subcellularLocation>
        <location evidence="1">Membrane</location>
        <topology evidence="1">Multi-pass membrane protein</topology>
    </subcellularLocation>
</comment>
<dbReference type="InterPro" id="IPR008253">
    <property type="entry name" value="Marvel"/>
</dbReference>
<name>A0ABM1F6X7_PRICU</name>
<evidence type="ECO:0000256" key="2">
    <source>
        <dbReference type="ARBA" id="ARBA00022692"/>
    </source>
</evidence>
<feature type="transmembrane region" description="Helical" evidence="6">
    <location>
        <begin position="62"/>
        <end position="86"/>
    </location>
</feature>
<gene>
    <name evidence="9" type="primary">LOC106820170</name>
</gene>
<evidence type="ECO:0000313" key="8">
    <source>
        <dbReference type="Proteomes" id="UP000695022"/>
    </source>
</evidence>
<evidence type="ECO:0000313" key="9">
    <source>
        <dbReference type="RefSeq" id="XP_014680198.1"/>
    </source>
</evidence>
<feature type="transmembrane region" description="Helical" evidence="6">
    <location>
        <begin position="92"/>
        <end position="110"/>
    </location>
</feature>
<keyword evidence="8" id="KW-1185">Reference proteome</keyword>
<dbReference type="Proteomes" id="UP000695022">
    <property type="component" value="Unplaced"/>
</dbReference>
<evidence type="ECO:0000256" key="6">
    <source>
        <dbReference type="SAM" id="Phobius"/>
    </source>
</evidence>
<organism evidence="8 9">
    <name type="scientific">Priapulus caudatus</name>
    <name type="common">Priapulid worm</name>
    <dbReference type="NCBI Taxonomy" id="37621"/>
    <lineage>
        <taxon>Eukaryota</taxon>
        <taxon>Metazoa</taxon>
        <taxon>Ecdysozoa</taxon>
        <taxon>Scalidophora</taxon>
        <taxon>Priapulida</taxon>
        <taxon>Priapulimorpha</taxon>
        <taxon>Priapulimorphida</taxon>
        <taxon>Priapulidae</taxon>
        <taxon>Priapulus</taxon>
    </lineage>
</organism>
<feature type="domain" description="MARVEL" evidence="7">
    <location>
        <begin position="25"/>
        <end position="160"/>
    </location>
</feature>
<dbReference type="PANTHER" id="PTHR22776">
    <property type="entry name" value="MARVEL-CONTAINING POTENTIAL LIPID RAFT-ASSOCIATED PROTEIN"/>
    <property type="match status" value="1"/>
</dbReference>
<evidence type="ECO:0000256" key="5">
    <source>
        <dbReference type="PROSITE-ProRule" id="PRU00581"/>
    </source>
</evidence>
<dbReference type="PANTHER" id="PTHR22776:SF49">
    <property type="entry name" value="MARVEL DOMAIN-CONTAINING PROTEIN"/>
    <property type="match status" value="1"/>
</dbReference>
<reference evidence="9" key="1">
    <citation type="submission" date="2025-08" db="UniProtKB">
        <authorList>
            <consortium name="RefSeq"/>
        </authorList>
    </citation>
    <scope>IDENTIFICATION</scope>
</reference>
<dbReference type="InterPro" id="IPR050578">
    <property type="entry name" value="MARVEL-CKLF_proteins"/>
</dbReference>
<sequence>MSTTQQATVTTTTTTTTKPYFDPSYLRTVPGILKCLQLVLNAICFICCVARWSGIGGGRIDFYFFCCIVGFIVTLILLILYLFHVVGYFYKLPWYLIEFIYCAVWTLFYLSASIAMADLAGKFSNTFRRYYSALAAAAFFGFLAMIAYGVDAFFKFRAWRNGEKPQIIAQQTSTRTTATVESPH</sequence>
<keyword evidence="2 5" id="KW-0812">Transmembrane</keyword>
<evidence type="ECO:0000256" key="3">
    <source>
        <dbReference type="ARBA" id="ARBA00022989"/>
    </source>
</evidence>
<dbReference type="PROSITE" id="PS51225">
    <property type="entry name" value="MARVEL"/>
    <property type="match status" value="1"/>
</dbReference>
<protein>
    <submittedName>
        <fullName evidence="9">Plasmolipin-like</fullName>
    </submittedName>
</protein>
<evidence type="ECO:0000256" key="1">
    <source>
        <dbReference type="ARBA" id="ARBA00004141"/>
    </source>
</evidence>
<keyword evidence="4 5" id="KW-0472">Membrane</keyword>
<feature type="transmembrane region" description="Helical" evidence="6">
    <location>
        <begin position="31"/>
        <end position="50"/>
    </location>
</feature>